<dbReference type="SUPFAM" id="SSF52058">
    <property type="entry name" value="L domain-like"/>
    <property type="match status" value="1"/>
</dbReference>
<protein>
    <recommendedName>
        <fullName evidence="3">F-box domain-containing protein</fullName>
    </recommendedName>
</protein>
<evidence type="ECO:0008006" key="3">
    <source>
        <dbReference type="Google" id="ProtNLM"/>
    </source>
</evidence>
<dbReference type="InterPro" id="IPR032675">
    <property type="entry name" value="LRR_dom_sf"/>
</dbReference>
<dbReference type="Proteomes" id="UP000807353">
    <property type="component" value="Unassembled WGS sequence"/>
</dbReference>
<evidence type="ECO:0000313" key="1">
    <source>
        <dbReference type="EMBL" id="KAF9461697.1"/>
    </source>
</evidence>
<organism evidence="1 2">
    <name type="scientific">Collybia nuda</name>
    <dbReference type="NCBI Taxonomy" id="64659"/>
    <lineage>
        <taxon>Eukaryota</taxon>
        <taxon>Fungi</taxon>
        <taxon>Dikarya</taxon>
        <taxon>Basidiomycota</taxon>
        <taxon>Agaricomycotina</taxon>
        <taxon>Agaricomycetes</taxon>
        <taxon>Agaricomycetidae</taxon>
        <taxon>Agaricales</taxon>
        <taxon>Tricholomatineae</taxon>
        <taxon>Clitocybaceae</taxon>
        <taxon>Collybia</taxon>
    </lineage>
</organism>
<evidence type="ECO:0000313" key="2">
    <source>
        <dbReference type="Proteomes" id="UP000807353"/>
    </source>
</evidence>
<keyword evidence="2" id="KW-1185">Reference proteome</keyword>
<sequence>MDHSLFTDKLYTNYTPSVGEAHQIKQLLVAPLDHLSSLDKDLARLQEIRNTLAKDVNAYQALLSPIRKVPQELLGKIFIHCLPIGRNAVMSHKEAPILFGRVCSAWRRVSLSTPALWASLHIPVPGRSEETHLLHLRRDAAAEWLARSGVLPLSVSISEPMSGDLYKQKQTVIILKMLIQFANRWRHIDFSPLTSRSLLDGLRAKDVPMLQSITIQNQQGIKRTATWDSLEFLHAPEIRAVAFSQMPGDILTYSLRWEQLTELRVQPNKSQPLSPHEGLLLLRRCPNLVNCWLEITLFGLIPAYIRPVTVPYLRTLGIEEHELATDPPFSIFQYLTTPVLHTLEFYRSNARGDPPLAFFAYLKQTTSLRSLSLDIHGFSERALSRCFKNLPLELFRLHIRERNHTVIESPDLHTILERYSFNDRVLDLLTPNPQCLLPELIVFECAQGNFSEASLIKFIRERKTAKDIGDLEHVRVTFPFPQTRDIPHELSDEIEEYEPPLKLAIDYYIKTAGNFQLYQSSSYVGLPLPGLGNAMSIVDPGCEVPSI</sequence>
<dbReference type="AlphaFoldDB" id="A0A9P5Y3P7"/>
<comment type="caution">
    <text evidence="1">The sequence shown here is derived from an EMBL/GenBank/DDBJ whole genome shotgun (WGS) entry which is preliminary data.</text>
</comment>
<dbReference type="Gene3D" id="3.80.10.10">
    <property type="entry name" value="Ribonuclease Inhibitor"/>
    <property type="match status" value="1"/>
</dbReference>
<name>A0A9P5Y3P7_9AGAR</name>
<proteinExistence type="predicted"/>
<accession>A0A9P5Y3P7</accession>
<reference evidence="1" key="1">
    <citation type="submission" date="2020-11" db="EMBL/GenBank/DDBJ databases">
        <authorList>
            <consortium name="DOE Joint Genome Institute"/>
            <person name="Ahrendt S."/>
            <person name="Riley R."/>
            <person name="Andreopoulos W."/>
            <person name="Labutti K."/>
            <person name="Pangilinan J."/>
            <person name="Ruiz-Duenas F.J."/>
            <person name="Barrasa J.M."/>
            <person name="Sanchez-Garcia M."/>
            <person name="Camarero S."/>
            <person name="Miyauchi S."/>
            <person name="Serrano A."/>
            <person name="Linde D."/>
            <person name="Babiker R."/>
            <person name="Drula E."/>
            <person name="Ayuso-Fernandez I."/>
            <person name="Pacheco R."/>
            <person name="Padilla G."/>
            <person name="Ferreira P."/>
            <person name="Barriuso J."/>
            <person name="Kellner H."/>
            <person name="Castanera R."/>
            <person name="Alfaro M."/>
            <person name="Ramirez L."/>
            <person name="Pisabarro A.G."/>
            <person name="Kuo A."/>
            <person name="Tritt A."/>
            <person name="Lipzen A."/>
            <person name="He G."/>
            <person name="Yan M."/>
            <person name="Ng V."/>
            <person name="Cullen D."/>
            <person name="Martin F."/>
            <person name="Rosso M.-N."/>
            <person name="Henrissat B."/>
            <person name="Hibbett D."/>
            <person name="Martinez A.T."/>
            <person name="Grigoriev I.V."/>
        </authorList>
    </citation>
    <scope>NUCLEOTIDE SEQUENCE</scope>
    <source>
        <strain evidence="1">CBS 247.69</strain>
    </source>
</reference>
<dbReference type="EMBL" id="MU150280">
    <property type="protein sequence ID" value="KAF9461697.1"/>
    <property type="molecule type" value="Genomic_DNA"/>
</dbReference>
<gene>
    <name evidence="1" type="ORF">BDZ94DRAFT_797640</name>
</gene>
<dbReference type="OrthoDB" id="3051815at2759"/>